<feature type="transmembrane region" description="Helical" evidence="1">
    <location>
        <begin position="30"/>
        <end position="60"/>
    </location>
</feature>
<dbReference type="OrthoDB" id="10428065at2759"/>
<organism evidence="2 3">
    <name type="scientific">Nematocida parisii (strain ERTm3)</name>
    <name type="common">Nematode killer fungus</name>
    <dbReference type="NCBI Taxonomy" id="935791"/>
    <lineage>
        <taxon>Eukaryota</taxon>
        <taxon>Fungi</taxon>
        <taxon>Fungi incertae sedis</taxon>
        <taxon>Microsporidia</taxon>
        <taxon>Nematocida</taxon>
    </lineage>
</organism>
<keyword evidence="3" id="KW-1185">Reference proteome</keyword>
<evidence type="ECO:0000313" key="3">
    <source>
        <dbReference type="Proteomes" id="UP000002872"/>
    </source>
</evidence>
<dbReference type="Proteomes" id="UP000002872">
    <property type="component" value="Unassembled WGS sequence"/>
</dbReference>
<feature type="transmembrane region" description="Helical" evidence="1">
    <location>
        <begin position="114"/>
        <end position="137"/>
    </location>
</feature>
<sequence>MDNTEYNITRYNPNNLIVEIHRNCISRLQFMYSLIIIPIQIAYLLIYSNFTFLSIIFLLLDRDSEAFGFYTVKVCMIVMCADVMLFSIPLYVYSITRHRSILYKQSIDCLLNTLTYIIQCVIEVLCACGIIIIMYFFICTRVWVKWMNIIFIVINLITMIIGLDYTENTQRRLNIIEVFNKSLITDEEYRYGITYYLYCTAYMSASVLILLNYDVLIQNGLIYTEK</sequence>
<evidence type="ECO:0000313" key="2">
    <source>
        <dbReference type="EMBL" id="EIJ87876.1"/>
    </source>
</evidence>
<feature type="transmembrane region" description="Helical" evidence="1">
    <location>
        <begin position="195"/>
        <end position="213"/>
    </location>
</feature>
<name>I3EF79_NEMP3</name>
<protein>
    <submittedName>
        <fullName evidence="2">Uncharacterized protein</fullName>
    </submittedName>
</protein>
<gene>
    <name evidence="2" type="ORF">NEQG_01948</name>
</gene>
<proteinExistence type="predicted"/>
<dbReference type="HOGENOM" id="CLU_1225064_0_0_1"/>
<feature type="transmembrane region" description="Helical" evidence="1">
    <location>
        <begin position="66"/>
        <end position="93"/>
    </location>
</feature>
<accession>I3EF79</accession>
<keyword evidence="1" id="KW-0812">Transmembrane</keyword>
<dbReference type="AlphaFoldDB" id="I3EF79"/>
<dbReference type="InParanoid" id="I3EF79"/>
<keyword evidence="1" id="KW-0472">Membrane</keyword>
<reference evidence="2" key="1">
    <citation type="submission" date="2011-01" db="EMBL/GenBank/DDBJ databases">
        <title>The Genome Sequence of Nematocida parisii strain ERTm3.</title>
        <authorList>
            <consortium name="The Broad Institute Genome Sequencing Platform"/>
            <consortium name="The Broad Institute Genome Sequencing Center for Infectious Disease"/>
            <person name="Cuomo C."/>
            <person name="Troemel E."/>
            <person name="Young S.K."/>
            <person name="Zeng Q."/>
            <person name="Gargeya S."/>
            <person name="Fitzgerald M."/>
            <person name="Haas B."/>
            <person name="Abouelleil A."/>
            <person name="Alvarado L."/>
            <person name="Arachchi H.M."/>
            <person name="Berlin A."/>
            <person name="Chapman S.B."/>
            <person name="Gearin G."/>
            <person name="Goldberg J."/>
            <person name="Griggs A."/>
            <person name="Gujja S."/>
            <person name="Hansen M."/>
            <person name="Heiman D."/>
            <person name="Howarth C."/>
            <person name="Larimer J."/>
            <person name="Lui A."/>
            <person name="MacDonald P.J.P."/>
            <person name="McCowen C."/>
            <person name="Montmayeur A."/>
            <person name="Murphy C."/>
            <person name="Neiman D."/>
            <person name="Pearson M."/>
            <person name="Priest M."/>
            <person name="Roberts A."/>
            <person name="Saif S."/>
            <person name="Shea T."/>
            <person name="Sisk P."/>
            <person name="Stolte C."/>
            <person name="Sykes S."/>
            <person name="Wortman J."/>
            <person name="Nusbaum C."/>
            <person name="Birren B."/>
        </authorList>
    </citation>
    <scope>NUCLEOTIDE SEQUENCE</scope>
    <source>
        <strain evidence="2">ERTm3</strain>
    </source>
</reference>
<dbReference type="VEuPathDB" id="MicrosporidiaDB:NEQG_01948"/>
<evidence type="ECO:0000256" key="1">
    <source>
        <dbReference type="SAM" id="Phobius"/>
    </source>
</evidence>
<dbReference type="EMBL" id="GL870880">
    <property type="protein sequence ID" value="EIJ87876.1"/>
    <property type="molecule type" value="Genomic_DNA"/>
</dbReference>
<feature type="transmembrane region" description="Helical" evidence="1">
    <location>
        <begin position="143"/>
        <end position="163"/>
    </location>
</feature>
<keyword evidence="1" id="KW-1133">Transmembrane helix</keyword>